<dbReference type="PANTHER" id="PTHR43283">
    <property type="entry name" value="BETA-LACTAMASE-RELATED"/>
    <property type="match status" value="1"/>
</dbReference>
<dbReference type="EC" id="3.-.-.-" evidence="2"/>
<sequence>MSLSSRGLARLYDTLRRHVDGGACPGLVSVISRRGETHVDVIGDVQRDTVFRVSSMTKPITAALAMVLVEQGRLRLDDPVDELLPELADRRVLTSIDAPLDDTVKADRPITVRDLLTFRLGWGGIFAPPGTHPVQAAAAELKLGLGDHPPRPAEPPEPDEWLRRFGTLPLLSQPGERWMYHAGSEVLGVLLARATGRTLGEAMREHLFEPLGMIDTGFHVPEHNLHRLRTSYGEGGQVFDPVDGQWSRPPAFEAGGGGLVATADDYLAFATMLLRNGKNGRDRILSRPSVELMTTDHLTAEQHATDGFWPGFFGEYRGWGFGVQVVTKRDQLWATPGRYGWDGGLGTSWHNDPAEELTAVLMTQQTAFPLTSALYLDFWNGVYASLDD</sequence>
<dbReference type="InterPro" id="IPR001466">
    <property type="entry name" value="Beta-lactam-related"/>
</dbReference>
<dbReference type="InterPro" id="IPR012338">
    <property type="entry name" value="Beta-lactam/transpept-like"/>
</dbReference>
<dbReference type="Pfam" id="PF00144">
    <property type="entry name" value="Beta-lactamase"/>
    <property type="match status" value="1"/>
</dbReference>
<keyword evidence="3" id="KW-1185">Reference proteome</keyword>
<reference evidence="2 3" key="1">
    <citation type="submission" date="2024-09" db="EMBL/GenBank/DDBJ databases">
        <authorList>
            <person name="Sun Q."/>
            <person name="Mori K."/>
        </authorList>
    </citation>
    <scope>NUCLEOTIDE SEQUENCE [LARGE SCALE GENOMIC DNA]</scope>
    <source>
        <strain evidence="2 3">TBRC 1432</strain>
    </source>
</reference>
<protein>
    <submittedName>
        <fullName evidence="2">Serine hydrolase domain-containing protein</fullName>
        <ecNumber evidence="2">3.-.-.-</ecNumber>
    </submittedName>
</protein>
<dbReference type="GO" id="GO:0016787">
    <property type="term" value="F:hydrolase activity"/>
    <property type="evidence" value="ECO:0007669"/>
    <property type="project" value="UniProtKB-KW"/>
</dbReference>
<accession>A0ABV6MLG4</accession>
<evidence type="ECO:0000259" key="1">
    <source>
        <dbReference type="Pfam" id="PF00144"/>
    </source>
</evidence>
<dbReference type="PANTHER" id="PTHR43283:SF3">
    <property type="entry name" value="BETA-LACTAMASE FAMILY PROTEIN (AFU_ORTHOLOGUE AFUA_5G07500)"/>
    <property type="match status" value="1"/>
</dbReference>
<comment type="caution">
    <text evidence="2">The sequence shown here is derived from an EMBL/GenBank/DDBJ whole genome shotgun (WGS) entry which is preliminary data.</text>
</comment>
<proteinExistence type="predicted"/>
<dbReference type="Proteomes" id="UP001589810">
    <property type="component" value="Unassembled WGS sequence"/>
</dbReference>
<name>A0ABV6MLG4_9PSEU</name>
<gene>
    <name evidence="2" type="ORF">ACFFH7_04855</name>
</gene>
<organism evidence="2 3">
    <name type="scientific">Kutzneria chonburiensis</name>
    <dbReference type="NCBI Taxonomy" id="1483604"/>
    <lineage>
        <taxon>Bacteria</taxon>
        <taxon>Bacillati</taxon>
        <taxon>Actinomycetota</taxon>
        <taxon>Actinomycetes</taxon>
        <taxon>Pseudonocardiales</taxon>
        <taxon>Pseudonocardiaceae</taxon>
        <taxon>Kutzneria</taxon>
    </lineage>
</organism>
<evidence type="ECO:0000313" key="2">
    <source>
        <dbReference type="EMBL" id="MFC0540795.1"/>
    </source>
</evidence>
<dbReference type="Gene3D" id="3.40.710.10">
    <property type="entry name" value="DD-peptidase/beta-lactamase superfamily"/>
    <property type="match status" value="1"/>
</dbReference>
<keyword evidence="2" id="KW-0378">Hydrolase</keyword>
<dbReference type="RefSeq" id="WP_273939640.1">
    <property type="nucleotide sequence ID" value="NZ_CP097263.1"/>
</dbReference>
<dbReference type="SUPFAM" id="SSF56601">
    <property type="entry name" value="beta-lactamase/transpeptidase-like"/>
    <property type="match status" value="1"/>
</dbReference>
<evidence type="ECO:0000313" key="3">
    <source>
        <dbReference type="Proteomes" id="UP001589810"/>
    </source>
</evidence>
<feature type="domain" description="Beta-lactamase-related" evidence="1">
    <location>
        <begin position="14"/>
        <end position="367"/>
    </location>
</feature>
<dbReference type="InterPro" id="IPR050789">
    <property type="entry name" value="Diverse_Enzym_Activities"/>
</dbReference>
<dbReference type="EMBL" id="JBHLUD010000001">
    <property type="protein sequence ID" value="MFC0540795.1"/>
    <property type="molecule type" value="Genomic_DNA"/>
</dbReference>